<proteinExistence type="predicted"/>
<dbReference type="Gene3D" id="2.170.270.10">
    <property type="entry name" value="SET domain"/>
    <property type="match status" value="1"/>
</dbReference>
<dbReference type="STRING" id="383855.M2YP68"/>
<dbReference type="AlphaFoldDB" id="M2YP68"/>
<evidence type="ECO:0000313" key="2">
    <source>
        <dbReference type="EMBL" id="EME79555.1"/>
    </source>
</evidence>
<dbReference type="OrthoDB" id="265717at2759"/>
<dbReference type="PANTHER" id="PTHR47332:SF2">
    <property type="entry name" value="SET-6"/>
    <property type="match status" value="1"/>
</dbReference>
<keyword evidence="3" id="KW-1185">Reference proteome</keyword>
<evidence type="ECO:0000313" key="3">
    <source>
        <dbReference type="Proteomes" id="UP000016932"/>
    </source>
</evidence>
<dbReference type="HOGENOM" id="CLU_1375174_0_0_1"/>
<organism evidence="2 3">
    <name type="scientific">Pseudocercospora fijiensis (strain CIRAD86)</name>
    <name type="common">Black leaf streak disease fungus</name>
    <name type="synonym">Mycosphaerella fijiensis</name>
    <dbReference type="NCBI Taxonomy" id="383855"/>
    <lineage>
        <taxon>Eukaryota</taxon>
        <taxon>Fungi</taxon>
        <taxon>Dikarya</taxon>
        <taxon>Ascomycota</taxon>
        <taxon>Pezizomycotina</taxon>
        <taxon>Dothideomycetes</taxon>
        <taxon>Dothideomycetidae</taxon>
        <taxon>Mycosphaerellales</taxon>
        <taxon>Mycosphaerellaceae</taxon>
        <taxon>Pseudocercospora</taxon>
    </lineage>
</organism>
<sequence>YELRKTDGKGNGAFALKDISPGTRILVDNALFIIDKNLNHIGIHDVQQALRGLSNANQEKFHALPVPDYAQGHSDEHRRLAIFHLHNHTIRGGSAHGCFIHASRFNNSCSPNCAMASNDKGQKHCYVFKDVRAGQELNFAYTDSLLYMTTHERYEHLRDCLGGPCLCTLCITPAPQREASDLRRRLMRYLLFISKGHEL</sequence>
<dbReference type="CDD" id="cd20071">
    <property type="entry name" value="SET_SMYD"/>
    <property type="match status" value="1"/>
</dbReference>
<dbReference type="GeneID" id="19330193"/>
<dbReference type="RefSeq" id="XP_007930243.1">
    <property type="nucleotide sequence ID" value="XM_007932052.1"/>
</dbReference>
<dbReference type="eggNOG" id="KOG2084">
    <property type="taxonomic scope" value="Eukaryota"/>
</dbReference>
<protein>
    <recommendedName>
        <fullName evidence="1">SET domain-containing protein</fullName>
    </recommendedName>
</protein>
<dbReference type="PANTHER" id="PTHR47332">
    <property type="entry name" value="SET DOMAIN-CONTAINING PROTEIN 5"/>
    <property type="match status" value="1"/>
</dbReference>
<dbReference type="InterPro" id="IPR046341">
    <property type="entry name" value="SET_dom_sf"/>
</dbReference>
<accession>M2YP68</accession>
<feature type="domain" description="SET" evidence="1">
    <location>
        <begin position="1"/>
        <end position="142"/>
    </location>
</feature>
<gene>
    <name evidence="2" type="ORF">MYCFIDRAFT_111183</name>
</gene>
<dbReference type="VEuPathDB" id="FungiDB:MYCFIDRAFT_111183"/>
<dbReference type="InterPro" id="IPR053185">
    <property type="entry name" value="SET_domain_protein"/>
</dbReference>
<feature type="non-terminal residue" evidence="2">
    <location>
        <position position="1"/>
    </location>
</feature>
<dbReference type="Proteomes" id="UP000016932">
    <property type="component" value="Unassembled WGS sequence"/>
</dbReference>
<dbReference type="Pfam" id="PF00856">
    <property type="entry name" value="SET"/>
    <property type="match status" value="1"/>
</dbReference>
<name>M2YP68_PSEFD</name>
<dbReference type="InterPro" id="IPR001214">
    <property type="entry name" value="SET_dom"/>
</dbReference>
<dbReference type="PROSITE" id="PS50280">
    <property type="entry name" value="SET"/>
    <property type="match status" value="1"/>
</dbReference>
<dbReference type="EMBL" id="KB446562">
    <property type="protein sequence ID" value="EME79555.1"/>
    <property type="molecule type" value="Genomic_DNA"/>
</dbReference>
<feature type="non-terminal residue" evidence="2">
    <location>
        <position position="199"/>
    </location>
</feature>
<dbReference type="KEGG" id="pfj:MYCFIDRAFT_111183"/>
<dbReference type="SUPFAM" id="SSF82199">
    <property type="entry name" value="SET domain"/>
    <property type="match status" value="1"/>
</dbReference>
<evidence type="ECO:0000259" key="1">
    <source>
        <dbReference type="PROSITE" id="PS50280"/>
    </source>
</evidence>
<reference evidence="2 3" key="1">
    <citation type="journal article" date="2012" name="PLoS Pathog.">
        <title>Diverse lifestyles and strategies of plant pathogenesis encoded in the genomes of eighteen Dothideomycetes fungi.</title>
        <authorList>
            <person name="Ohm R.A."/>
            <person name="Feau N."/>
            <person name="Henrissat B."/>
            <person name="Schoch C.L."/>
            <person name="Horwitz B.A."/>
            <person name="Barry K.W."/>
            <person name="Condon B.J."/>
            <person name="Copeland A.C."/>
            <person name="Dhillon B."/>
            <person name="Glaser F."/>
            <person name="Hesse C.N."/>
            <person name="Kosti I."/>
            <person name="LaButti K."/>
            <person name="Lindquist E.A."/>
            <person name="Lucas S."/>
            <person name="Salamov A.A."/>
            <person name="Bradshaw R.E."/>
            <person name="Ciuffetti L."/>
            <person name="Hamelin R.C."/>
            <person name="Kema G.H.J."/>
            <person name="Lawrence C."/>
            <person name="Scott J.A."/>
            <person name="Spatafora J.W."/>
            <person name="Turgeon B.G."/>
            <person name="de Wit P.J.G.M."/>
            <person name="Zhong S."/>
            <person name="Goodwin S.B."/>
            <person name="Grigoriev I.V."/>
        </authorList>
    </citation>
    <scope>NUCLEOTIDE SEQUENCE [LARGE SCALE GENOMIC DNA]</scope>
    <source>
        <strain evidence="2 3">CIRAD86</strain>
    </source>
</reference>